<proteinExistence type="predicted"/>
<protein>
    <submittedName>
        <fullName evidence="2">Uncharacterized protein</fullName>
    </submittedName>
</protein>
<sequence length="122" mass="13986">LILWRILRLRFTAGQLLCFWRLLRSRNINVTNRKPYIRQEARLAVNFLMLSACFLLMTLCFNVVGGKGMWQDLATKLSFNLNLSKLAIYALGNPIILSRILQLFGINKTISSITTISNVTRP</sequence>
<keyword evidence="3" id="KW-1185">Reference proteome</keyword>
<evidence type="ECO:0000313" key="3">
    <source>
        <dbReference type="Proteomes" id="UP000053676"/>
    </source>
</evidence>
<dbReference type="EMBL" id="KI659683">
    <property type="protein sequence ID" value="ETN78940.1"/>
    <property type="molecule type" value="Genomic_DNA"/>
</dbReference>
<keyword evidence="1" id="KW-0472">Membrane</keyword>
<reference evidence="3" key="1">
    <citation type="journal article" date="2014" name="Nat. Genet.">
        <title>Genome of the human hookworm Necator americanus.</title>
        <authorList>
            <person name="Tang Y.T."/>
            <person name="Gao X."/>
            <person name="Rosa B.A."/>
            <person name="Abubucker S."/>
            <person name="Hallsworth-Pepin K."/>
            <person name="Martin J."/>
            <person name="Tyagi R."/>
            <person name="Heizer E."/>
            <person name="Zhang X."/>
            <person name="Bhonagiri-Palsikar V."/>
            <person name="Minx P."/>
            <person name="Warren W.C."/>
            <person name="Wang Q."/>
            <person name="Zhan B."/>
            <person name="Hotez P.J."/>
            <person name="Sternberg P.W."/>
            <person name="Dougall A."/>
            <person name="Gaze S.T."/>
            <person name="Mulvenna J."/>
            <person name="Sotillo J."/>
            <person name="Ranganathan S."/>
            <person name="Rabelo E.M."/>
            <person name="Wilson R.K."/>
            <person name="Felgner P.L."/>
            <person name="Bethony J."/>
            <person name="Hawdon J.M."/>
            <person name="Gasser R.B."/>
            <person name="Loukas A."/>
            <person name="Mitreva M."/>
        </authorList>
    </citation>
    <scope>NUCLEOTIDE SEQUENCE [LARGE SCALE GENOMIC DNA]</scope>
</reference>
<feature type="transmembrane region" description="Helical" evidence="1">
    <location>
        <begin position="43"/>
        <end position="66"/>
    </location>
</feature>
<evidence type="ECO:0000313" key="2">
    <source>
        <dbReference type="EMBL" id="ETN78940.1"/>
    </source>
</evidence>
<gene>
    <name evidence="2" type="ORF">NECAME_00312</name>
</gene>
<keyword evidence="1" id="KW-0812">Transmembrane</keyword>
<organism evidence="2 3">
    <name type="scientific">Necator americanus</name>
    <name type="common">Human hookworm</name>
    <dbReference type="NCBI Taxonomy" id="51031"/>
    <lineage>
        <taxon>Eukaryota</taxon>
        <taxon>Metazoa</taxon>
        <taxon>Ecdysozoa</taxon>
        <taxon>Nematoda</taxon>
        <taxon>Chromadorea</taxon>
        <taxon>Rhabditida</taxon>
        <taxon>Rhabditina</taxon>
        <taxon>Rhabditomorpha</taxon>
        <taxon>Strongyloidea</taxon>
        <taxon>Ancylostomatidae</taxon>
        <taxon>Bunostominae</taxon>
        <taxon>Necator</taxon>
    </lineage>
</organism>
<dbReference type="AlphaFoldDB" id="W2TA82"/>
<keyword evidence="1" id="KW-1133">Transmembrane helix</keyword>
<evidence type="ECO:0000256" key="1">
    <source>
        <dbReference type="SAM" id="Phobius"/>
    </source>
</evidence>
<dbReference type="Proteomes" id="UP000053676">
    <property type="component" value="Unassembled WGS sequence"/>
</dbReference>
<dbReference type="OrthoDB" id="5862136at2759"/>
<accession>W2TA82</accession>
<name>W2TA82_NECAM</name>
<feature type="non-terminal residue" evidence="2">
    <location>
        <position position="1"/>
    </location>
</feature>
<feature type="transmembrane region" description="Helical" evidence="1">
    <location>
        <begin position="86"/>
        <end position="106"/>
    </location>
</feature>
<dbReference type="KEGG" id="nai:NECAME_00312"/>